<dbReference type="PROSITE" id="PS01195">
    <property type="entry name" value="PEPT_TRNA_HYDROL_1"/>
    <property type="match status" value="1"/>
</dbReference>
<feature type="site" description="Discriminates between blocked and unblocked aminoacyl-tRNA" evidence="8">
    <location>
        <position position="17"/>
    </location>
</feature>
<dbReference type="AlphaFoldDB" id="G1WK80"/>
<name>G1WK80_9ACTN</name>
<dbReference type="GO" id="GO:0000049">
    <property type="term" value="F:tRNA binding"/>
    <property type="evidence" value="ECO:0007669"/>
    <property type="project" value="UniProtKB-UniRule"/>
</dbReference>
<dbReference type="GeneID" id="62759489"/>
<dbReference type="GO" id="GO:0004045">
    <property type="term" value="F:peptidyl-tRNA hydrolase activity"/>
    <property type="evidence" value="ECO:0007669"/>
    <property type="project" value="UniProtKB-UniRule"/>
</dbReference>
<dbReference type="RefSeq" id="WP_009141831.1">
    <property type="nucleotide sequence ID" value="NZ_JH126472.1"/>
</dbReference>
<evidence type="ECO:0000256" key="3">
    <source>
        <dbReference type="ARBA" id="ARBA00022801"/>
    </source>
</evidence>
<reference evidence="11 12" key="1">
    <citation type="submission" date="2011-06" db="EMBL/GenBank/DDBJ databases">
        <title>The Genome Sequence of Collinsella tanakaei YIT 12063.</title>
        <authorList>
            <consortium name="The Broad Institute Genome Sequencing Platform"/>
            <person name="Earl A."/>
            <person name="Ward D."/>
            <person name="Feldgarden M."/>
            <person name="Gevers D."/>
            <person name="Morotomi M."/>
            <person name="Young S.K."/>
            <person name="Zeng Q."/>
            <person name="Gargeya S."/>
            <person name="Fitzgerald M."/>
            <person name="Haas B."/>
            <person name="Abouelleil A."/>
            <person name="Alvarado L."/>
            <person name="Arachchi H.M."/>
            <person name="Berlin A."/>
            <person name="Brown A."/>
            <person name="Chapman S.B."/>
            <person name="Chen Z."/>
            <person name="Dunbar C."/>
            <person name="Freedman E."/>
            <person name="Gearin G."/>
            <person name="Gellesch M."/>
            <person name="Goldberg J."/>
            <person name="Griggs A."/>
            <person name="Gujja S."/>
            <person name="Heiman D."/>
            <person name="Howarth C."/>
            <person name="Larson L."/>
            <person name="Lui A."/>
            <person name="MacDonald P.J.P."/>
            <person name="Mehta T."/>
            <person name="Montmayeur A."/>
            <person name="Murphy C."/>
            <person name="Neiman D."/>
            <person name="Pearson M."/>
            <person name="Priest M."/>
            <person name="Roberts A."/>
            <person name="Saif S."/>
            <person name="Shea T."/>
            <person name="Shenoy N."/>
            <person name="Sisk P."/>
            <person name="Stolte C."/>
            <person name="Sykes S."/>
            <person name="Wortman J."/>
            <person name="Nusbaum C."/>
            <person name="Birren B."/>
        </authorList>
    </citation>
    <scope>NUCLEOTIDE SEQUENCE [LARGE SCALE GENOMIC DNA]</scope>
    <source>
        <strain evidence="11 12">YIT 12063</strain>
    </source>
</reference>
<sequence length="209" mass="22419">MAAATPKKIRMVAGLGNPGEEYKDTRHNAGFKAIDELARQAGVTYWKNQLGAEVATIQVHDPEAEGGRREVLLVKPQSFMNTSGGPISKLCAQNKITVEELLVIHDELDIPEGDVRVKVGGGHAGHNGLRSIIDKMGSRDFSRIRTGIGNPPGRMAVADFVLKQFRPKELEDFENTCARAADAAGLALTQGVVYARDHVNGGAASNGKH</sequence>
<evidence type="ECO:0000256" key="7">
    <source>
        <dbReference type="ARBA" id="ARBA00050038"/>
    </source>
</evidence>
<evidence type="ECO:0000313" key="11">
    <source>
        <dbReference type="EMBL" id="EGX69506.1"/>
    </source>
</evidence>
<feature type="binding site" evidence="8">
    <location>
        <position position="127"/>
    </location>
    <ligand>
        <name>tRNA</name>
        <dbReference type="ChEBI" id="CHEBI:17843"/>
    </ligand>
</feature>
<comment type="function">
    <text evidence="8">Hydrolyzes ribosome-free peptidyl-tRNAs (with 1 or more amino acids incorporated), which drop off the ribosome during protein synthesis, or as a result of ribosome stalling.</text>
</comment>
<dbReference type="PANTHER" id="PTHR17224:SF1">
    <property type="entry name" value="PEPTIDYL-TRNA HYDROLASE"/>
    <property type="match status" value="1"/>
</dbReference>
<feature type="active site" description="Proton acceptor" evidence="8">
    <location>
        <position position="27"/>
    </location>
</feature>
<comment type="subunit">
    <text evidence="8">Monomer.</text>
</comment>
<proteinExistence type="inferred from homology"/>
<protein>
    <recommendedName>
        <fullName evidence="7 8">Peptidyl-tRNA hydrolase</fullName>
        <shortName evidence="8">Pth</shortName>
        <ecNumber evidence="1 8">3.1.1.29</ecNumber>
    </recommendedName>
</protein>
<evidence type="ECO:0000256" key="6">
    <source>
        <dbReference type="ARBA" id="ARBA00048707"/>
    </source>
</evidence>
<dbReference type="GO" id="GO:0005737">
    <property type="term" value="C:cytoplasm"/>
    <property type="evidence" value="ECO:0007669"/>
    <property type="project" value="UniProtKB-SubCell"/>
</dbReference>
<dbReference type="SUPFAM" id="SSF53178">
    <property type="entry name" value="Peptidyl-tRNA hydrolase-like"/>
    <property type="match status" value="1"/>
</dbReference>
<dbReference type="Proteomes" id="UP000004830">
    <property type="component" value="Unassembled WGS sequence"/>
</dbReference>
<dbReference type="STRING" id="742742.HMPREF9452_01797"/>
<comment type="similarity">
    <text evidence="5 8 10">Belongs to the PTH family.</text>
</comment>
<dbReference type="PATRIC" id="fig|742742.3.peg.1782"/>
<evidence type="ECO:0000256" key="9">
    <source>
        <dbReference type="RuleBase" id="RU000673"/>
    </source>
</evidence>
<dbReference type="GO" id="GO:0006515">
    <property type="term" value="P:protein quality control for misfolded or incompletely synthesized proteins"/>
    <property type="evidence" value="ECO:0007669"/>
    <property type="project" value="UniProtKB-UniRule"/>
</dbReference>
<dbReference type="PANTHER" id="PTHR17224">
    <property type="entry name" value="PEPTIDYL-TRNA HYDROLASE"/>
    <property type="match status" value="1"/>
</dbReference>
<keyword evidence="12" id="KW-1185">Reference proteome</keyword>
<dbReference type="PROSITE" id="PS01196">
    <property type="entry name" value="PEPT_TRNA_HYDROL_2"/>
    <property type="match status" value="1"/>
</dbReference>
<accession>G1WK80</accession>
<evidence type="ECO:0000313" key="12">
    <source>
        <dbReference type="Proteomes" id="UP000004830"/>
    </source>
</evidence>
<dbReference type="InterPro" id="IPR036416">
    <property type="entry name" value="Pept_tRNA_hydro_sf"/>
</dbReference>
<dbReference type="Gene3D" id="3.40.50.1470">
    <property type="entry name" value="Peptidyl-tRNA hydrolase"/>
    <property type="match status" value="1"/>
</dbReference>
<dbReference type="HAMAP" id="MF_00083">
    <property type="entry name" value="Pept_tRNA_hydro_bact"/>
    <property type="match status" value="1"/>
</dbReference>
<feature type="binding site" evidence="8">
    <location>
        <position position="22"/>
    </location>
    <ligand>
        <name>tRNA</name>
        <dbReference type="ChEBI" id="CHEBI:17843"/>
    </ligand>
</feature>
<feature type="site" description="Stabilizes the basic form of H active site to accept a proton" evidence="8">
    <location>
        <position position="106"/>
    </location>
</feature>
<feature type="binding site" evidence="8">
    <location>
        <position position="81"/>
    </location>
    <ligand>
        <name>tRNA</name>
        <dbReference type="ChEBI" id="CHEBI:17843"/>
    </ligand>
</feature>
<dbReference type="HOGENOM" id="CLU_062456_2_2_11"/>
<keyword evidence="4 8" id="KW-0694">RNA-binding</keyword>
<dbReference type="eggNOG" id="COG0193">
    <property type="taxonomic scope" value="Bacteria"/>
</dbReference>
<gene>
    <name evidence="8" type="primary">pth</name>
    <name evidence="11" type="ORF">HMPREF9452_01797</name>
</gene>
<comment type="function">
    <text evidence="8">Catalyzes the release of premature peptidyl moieties from peptidyl-tRNA molecules trapped in stalled 50S ribosomal subunits, and thus maintains levels of free tRNAs and 50S ribosomes.</text>
</comment>
<dbReference type="GO" id="GO:0072344">
    <property type="term" value="P:rescue of stalled ribosome"/>
    <property type="evidence" value="ECO:0007669"/>
    <property type="project" value="UniProtKB-UniRule"/>
</dbReference>
<evidence type="ECO:0000256" key="8">
    <source>
        <dbReference type="HAMAP-Rule" id="MF_00083"/>
    </source>
</evidence>
<dbReference type="Pfam" id="PF01195">
    <property type="entry name" value="Pept_tRNA_hydro"/>
    <property type="match status" value="1"/>
</dbReference>
<comment type="catalytic activity">
    <reaction evidence="6 8 9">
        <text>an N-acyl-L-alpha-aminoacyl-tRNA + H2O = an N-acyl-L-amino acid + a tRNA + H(+)</text>
        <dbReference type="Rhea" id="RHEA:54448"/>
        <dbReference type="Rhea" id="RHEA-COMP:10123"/>
        <dbReference type="Rhea" id="RHEA-COMP:13883"/>
        <dbReference type="ChEBI" id="CHEBI:15377"/>
        <dbReference type="ChEBI" id="CHEBI:15378"/>
        <dbReference type="ChEBI" id="CHEBI:59874"/>
        <dbReference type="ChEBI" id="CHEBI:78442"/>
        <dbReference type="ChEBI" id="CHEBI:138191"/>
        <dbReference type="EC" id="3.1.1.29"/>
    </reaction>
</comment>
<keyword evidence="2 8" id="KW-0820">tRNA-binding</keyword>
<evidence type="ECO:0000256" key="5">
    <source>
        <dbReference type="ARBA" id="ARBA00038063"/>
    </source>
</evidence>
<dbReference type="InterPro" id="IPR018171">
    <property type="entry name" value="Pept_tRNA_hydro_CS"/>
</dbReference>
<dbReference type="EC" id="3.1.1.29" evidence="1 8"/>
<dbReference type="CDD" id="cd00462">
    <property type="entry name" value="PTH"/>
    <property type="match status" value="1"/>
</dbReference>
<keyword evidence="8" id="KW-0963">Cytoplasm</keyword>
<dbReference type="FunFam" id="3.40.50.1470:FF:000001">
    <property type="entry name" value="Peptidyl-tRNA hydrolase"/>
    <property type="match status" value="1"/>
</dbReference>
<dbReference type="InterPro" id="IPR001328">
    <property type="entry name" value="Pept_tRNA_hydro"/>
</dbReference>
<evidence type="ECO:0000256" key="4">
    <source>
        <dbReference type="ARBA" id="ARBA00022884"/>
    </source>
</evidence>
<comment type="subcellular location">
    <subcellularLocation>
        <location evidence="8">Cytoplasm</location>
    </subcellularLocation>
</comment>
<evidence type="ECO:0000256" key="10">
    <source>
        <dbReference type="RuleBase" id="RU004320"/>
    </source>
</evidence>
<dbReference type="NCBIfam" id="TIGR00447">
    <property type="entry name" value="pth"/>
    <property type="match status" value="1"/>
</dbReference>
<keyword evidence="3 8" id="KW-0378">Hydrolase</keyword>
<evidence type="ECO:0000256" key="2">
    <source>
        <dbReference type="ARBA" id="ARBA00022555"/>
    </source>
</evidence>
<feature type="binding site" evidence="8">
    <location>
        <position position="79"/>
    </location>
    <ligand>
        <name>tRNA</name>
        <dbReference type="ChEBI" id="CHEBI:17843"/>
    </ligand>
</feature>
<dbReference type="EMBL" id="ADLS01000023">
    <property type="protein sequence ID" value="EGX69506.1"/>
    <property type="molecule type" value="Genomic_DNA"/>
</dbReference>
<organism evidence="11 12">
    <name type="scientific">Collinsella tanakaei YIT 12063</name>
    <dbReference type="NCBI Taxonomy" id="742742"/>
    <lineage>
        <taxon>Bacteria</taxon>
        <taxon>Bacillati</taxon>
        <taxon>Actinomycetota</taxon>
        <taxon>Coriobacteriia</taxon>
        <taxon>Coriobacteriales</taxon>
        <taxon>Coriobacteriaceae</taxon>
        <taxon>Collinsella</taxon>
    </lineage>
</organism>
<comment type="caution">
    <text evidence="11">The sequence shown here is derived from an EMBL/GenBank/DDBJ whole genome shotgun (WGS) entry which is preliminary data.</text>
</comment>
<evidence type="ECO:0000256" key="1">
    <source>
        <dbReference type="ARBA" id="ARBA00013260"/>
    </source>
</evidence>